<keyword evidence="5 9" id="KW-0064">Aspartyl protease</keyword>
<evidence type="ECO:0000313" key="12">
    <source>
        <dbReference type="Proteomes" id="UP001595526"/>
    </source>
</evidence>
<protein>
    <recommendedName>
        <fullName evidence="9">Lipoprotein signal peptidase</fullName>
        <ecNumber evidence="9">3.4.23.36</ecNumber>
    </recommendedName>
    <alternativeName>
        <fullName evidence="9">Prolipoprotein signal peptidase</fullName>
    </alternativeName>
    <alternativeName>
        <fullName evidence="9">Signal peptidase II</fullName>
        <shortName evidence="9">SPase II</shortName>
    </alternativeName>
</protein>
<keyword evidence="2 9" id="KW-1003">Cell membrane</keyword>
<accession>A0ABV7JGQ7</accession>
<feature type="transmembrane region" description="Helical" evidence="9">
    <location>
        <begin position="71"/>
        <end position="90"/>
    </location>
</feature>
<evidence type="ECO:0000313" key="11">
    <source>
        <dbReference type="EMBL" id="MFC3196049.1"/>
    </source>
</evidence>
<gene>
    <name evidence="9 11" type="primary">lspA</name>
    <name evidence="11" type="ORF">ACFOET_00350</name>
</gene>
<keyword evidence="4 9" id="KW-0812">Transmembrane</keyword>
<keyword evidence="3 9" id="KW-0645">Protease</keyword>
<name>A0ABV7JGQ7_9SPHI</name>
<evidence type="ECO:0000256" key="9">
    <source>
        <dbReference type="HAMAP-Rule" id="MF_00161"/>
    </source>
</evidence>
<feature type="active site" evidence="9">
    <location>
        <position position="142"/>
    </location>
</feature>
<feature type="transmembrane region" description="Helical" evidence="9">
    <location>
        <begin position="97"/>
        <end position="118"/>
    </location>
</feature>
<feature type="active site" evidence="9">
    <location>
        <position position="124"/>
    </location>
</feature>
<comment type="function">
    <text evidence="9">This protein specifically catalyzes the removal of signal peptides from prolipoproteins.</text>
</comment>
<evidence type="ECO:0000256" key="2">
    <source>
        <dbReference type="ARBA" id="ARBA00022475"/>
    </source>
</evidence>
<evidence type="ECO:0000256" key="6">
    <source>
        <dbReference type="ARBA" id="ARBA00022801"/>
    </source>
</evidence>
<evidence type="ECO:0000256" key="5">
    <source>
        <dbReference type="ARBA" id="ARBA00022750"/>
    </source>
</evidence>
<feature type="transmembrane region" description="Helical" evidence="9">
    <location>
        <begin position="138"/>
        <end position="159"/>
    </location>
</feature>
<dbReference type="PANTHER" id="PTHR33695:SF1">
    <property type="entry name" value="LIPOPROTEIN SIGNAL PEPTIDASE"/>
    <property type="match status" value="1"/>
</dbReference>
<dbReference type="RefSeq" id="WP_379018378.1">
    <property type="nucleotide sequence ID" value="NZ_JBHRTA010000003.1"/>
</dbReference>
<comment type="similarity">
    <text evidence="1 9 10">Belongs to the peptidase A8 family.</text>
</comment>
<keyword evidence="8 9" id="KW-0472">Membrane</keyword>
<comment type="caution">
    <text evidence="9">Lacks conserved residue(s) required for the propagation of feature annotation.</text>
</comment>
<keyword evidence="7 9" id="KW-1133">Transmembrane helix</keyword>
<evidence type="ECO:0000256" key="4">
    <source>
        <dbReference type="ARBA" id="ARBA00022692"/>
    </source>
</evidence>
<dbReference type="PRINTS" id="PR00781">
    <property type="entry name" value="LIPOSIGPTASE"/>
</dbReference>
<dbReference type="Proteomes" id="UP001595526">
    <property type="component" value="Unassembled WGS sequence"/>
</dbReference>
<comment type="caution">
    <text evidence="11">The sequence shown here is derived from an EMBL/GenBank/DDBJ whole genome shotgun (WGS) entry which is preliminary data.</text>
</comment>
<dbReference type="EC" id="3.4.23.36" evidence="9"/>
<dbReference type="EMBL" id="JBHRTA010000003">
    <property type="protein sequence ID" value="MFC3196049.1"/>
    <property type="molecule type" value="Genomic_DNA"/>
</dbReference>
<dbReference type="InterPro" id="IPR001872">
    <property type="entry name" value="Peptidase_A8"/>
</dbReference>
<dbReference type="GO" id="GO:0004190">
    <property type="term" value="F:aspartic-type endopeptidase activity"/>
    <property type="evidence" value="ECO:0007669"/>
    <property type="project" value="UniProtKB-EC"/>
</dbReference>
<evidence type="ECO:0000256" key="3">
    <source>
        <dbReference type="ARBA" id="ARBA00022670"/>
    </source>
</evidence>
<keyword evidence="12" id="KW-1185">Reference proteome</keyword>
<comment type="subcellular location">
    <subcellularLocation>
        <location evidence="9">Cell membrane</location>
        <topology evidence="9">Multi-pass membrane protein</topology>
    </subcellularLocation>
</comment>
<organism evidence="11 12">
    <name type="scientific">Parapedobacter deserti</name>
    <dbReference type="NCBI Taxonomy" id="1912957"/>
    <lineage>
        <taxon>Bacteria</taxon>
        <taxon>Pseudomonadati</taxon>
        <taxon>Bacteroidota</taxon>
        <taxon>Sphingobacteriia</taxon>
        <taxon>Sphingobacteriales</taxon>
        <taxon>Sphingobacteriaceae</taxon>
        <taxon>Parapedobacter</taxon>
    </lineage>
</organism>
<reference evidence="12" key="1">
    <citation type="journal article" date="2019" name="Int. J. Syst. Evol. Microbiol.">
        <title>The Global Catalogue of Microorganisms (GCM) 10K type strain sequencing project: providing services to taxonomists for standard genome sequencing and annotation.</title>
        <authorList>
            <consortium name="The Broad Institute Genomics Platform"/>
            <consortium name="The Broad Institute Genome Sequencing Center for Infectious Disease"/>
            <person name="Wu L."/>
            <person name="Ma J."/>
        </authorList>
    </citation>
    <scope>NUCLEOTIDE SEQUENCE [LARGE SCALE GENOMIC DNA]</scope>
    <source>
        <strain evidence="12">KCTC 52416</strain>
    </source>
</reference>
<comment type="catalytic activity">
    <reaction evidence="9">
        <text>Release of signal peptides from bacterial membrane prolipoproteins. Hydrolyzes -Xaa-Yaa-Zaa-|-(S,diacylglyceryl)Cys-, in which Xaa is hydrophobic (preferably Leu), and Yaa (Ala or Ser) and Zaa (Gly or Ala) have small, neutral side chains.</text>
        <dbReference type="EC" id="3.4.23.36"/>
    </reaction>
</comment>
<dbReference type="NCBIfam" id="TIGR00077">
    <property type="entry name" value="lspA"/>
    <property type="match status" value="1"/>
</dbReference>
<sequence>MSNHRWVRLVVGVLLIAANVSCDQITKAIVRKDINPYEQITVIDNHITLTKVENTGAFLSLGQSWWPPLKTALLIVLPIFALAFACYAMVERSRGPWFAVGLGFAIGGGIGNMIDRIIRGSVTDFLHLKAGMFQTGIFNMADVSIMVGIGIVLVDTLAVRRQRLFY</sequence>
<dbReference type="PANTHER" id="PTHR33695">
    <property type="entry name" value="LIPOPROTEIN SIGNAL PEPTIDASE"/>
    <property type="match status" value="1"/>
</dbReference>
<evidence type="ECO:0000256" key="7">
    <source>
        <dbReference type="ARBA" id="ARBA00022989"/>
    </source>
</evidence>
<dbReference type="HAMAP" id="MF_00161">
    <property type="entry name" value="LspA"/>
    <property type="match status" value="1"/>
</dbReference>
<proteinExistence type="inferred from homology"/>
<dbReference type="Pfam" id="PF01252">
    <property type="entry name" value="Peptidase_A8"/>
    <property type="match status" value="1"/>
</dbReference>
<evidence type="ECO:0000256" key="1">
    <source>
        <dbReference type="ARBA" id="ARBA00006139"/>
    </source>
</evidence>
<evidence type="ECO:0000256" key="10">
    <source>
        <dbReference type="RuleBase" id="RU004181"/>
    </source>
</evidence>
<evidence type="ECO:0000256" key="8">
    <source>
        <dbReference type="ARBA" id="ARBA00023136"/>
    </source>
</evidence>
<comment type="pathway">
    <text evidence="9">Protein modification; lipoprotein biosynthesis (signal peptide cleavage).</text>
</comment>
<keyword evidence="6 9" id="KW-0378">Hydrolase</keyword>